<keyword evidence="3" id="KW-1185">Reference proteome</keyword>
<sequence length="120" mass="12821">MLFANQSCGSTSAPSALLVHGVGASRATCRRFGPWLAGRGFQAIAVDLRGHGKSRIQSEPQRRDRSLSSVAADLVETMASLRPDVEGSNSSSGTRSVRWFEQSERKALCDATVAAQTNRA</sequence>
<evidence type="ECO:0000313" key="3">
    <source>
        <dbReference type="Proteomes" id="UP000523955"/>
    </source>
</evidence>
<keyword evidence="2" id="KW-0378">Hydrolase</keyword>
<dbReference type="InterPro" id="IPR029058">
    <property type="entry name" value="AB_hydrolase_fold"/>
</dbReference>
<dbReference type="Pfam" id="PF12146">
    <property type="entry name" value="Hydrolase_4"/>
    <property type="match status" value="1"/>
</dbReference>
<dbReference type="GO" id="GO:0016787">
    <property type="term" value="F:hydrolase activity"/>
    <property type="evidence" value="ECO:0007669"/>
    <property type="project" value="UniProtKB-KW"/>
</dbReference>
<protein>
    <submittedName>
        <fullName evidence="2">Alpha/beta hydrolase</fullName>
    </submittedName>
</protein>
<reference evidence="2 3" key="1">
    <citation type="submission" date="2020-08" db="EMBL/GenBank/DDBJ databases">
        <authorList>
            <person name="Seo M.-J."/>
        </authorList>
    </citation>
    <scope>NUCLEOTIDE SEQUENCE [LARGE SCALE GENOMIC DNA]</scope>
    <source>
        <strain evidence="2 3">KIGAM211</strain>
    </source>
</reference>
<dbReference type="EMBL" id="JACKXE010000001">
    <property type="protein sequence ID" value="MBB6627555.1"/>
    <property type="molecule type" value="Genomic_DNA"/>
</dbReference>
<dbReference type="AlphaFoldDB" id="A0A7X0VAP4"/>
<organism evidence="2 3">
    <name type="scientific">Nocardioides luti</name>
    <dbReference type="NCBI Taxonomy" id="2761101"/>
    <lineage>
        <taxon>Bacteria</taxon>
        <taxon>Bacillati</taxon>
        <taxon>Actinomycetota</taxon>
        <taxon>Actinomycetes</taxon>
        <taxon>Propionibacteriales</taxon>
        <taxon>Nocardioidaceae</taxon>
        <taxon>Nocardioides</taxon>
    </lineage>
</organism>
<name>A0A7X0VAP4_9ACTN</name>
<dbReference type="InterPro" id="IPR022742">
    <property type="entry name" value="Hydrolase_4"/>
</dbReference>
<comment type="caution">
    <text evidence="2">The sequence shown here is derived from an EMBL/GenBank/DDBJ whole genome shotgun (WGS) entry which is preliminary data.</text>
</comment>
<evidence type="ECO:0000313" key="2">
    <source>
        <dbReference type="EMBL" id="MBB6627555.1"/>
    </source>
</evidence>
<proteinExistence type="predicted"/>
<gene>
    <name evidence="2" type="ORF">H5V45_09490</name>
</gene>
<accession>A0A7X0VAP4</accession>
<feature type="domain" description="Serine aminopeptidase S33" evidence="1">
    <location>
        <begin position="17"/>
        <end position="83"/>
    </location>
</feature>
<evidence type="ECO:0000259" key="1">
    <source>
        <dbReference type="Pfam" id="PF12146"/>
    </source>
</evidence>
<dbReference type="SUPFAM" id="SSF53474">
    <property type="entry name" value="alpha/beta-Hydrolases"/>
    <property type="match status" value="1"/>
</dbReference>
<dbReference type="Proteomes" id="UP000523955">
    <property type="component" value="Unassembled WGS sequence"/>
</dbReference>
<dbReference type="Gene3D" id="3.40.50.1820">
    <property type="entry name" value="alpha/beta hydrolase"/>
    <property type="match status" value="1"/>
</dbReference>